<protein>
    <submittedName>
        <fullName evidence="1">Uncharacterized protein</fullName>
    </submittedName>
</protein>
<dbReference type="AlphaFoldDB" id="A0A327X1I7"/>
<proteinExistence type="predicted"/>
<dbReference type="Proteomes" id="UP000248790">
    <property type="component" value="Unassembled WGS sequence"/>
</dbReference>
<organism evidence="1 2">
    <name type="scientific">Larkinella arboricola</name>
    <dbReference type="NCBI Taxonomy" id="643671"/>
    <lineage>
        <taxon>Bacteria</taxon>
        <taxon>Pseudomonadati</taxon>
        <taxon>Bacteroidota</taxon>
        <taxon>Cytophagia</taxon>
        <taxon>Cytophagales</taxon>
        <taxon>Spirosomataceae</taxon>
        <taxon>Larkinella</taxon>
    </lineage>
</organism>
<reference evidence="1 2" key="1">
    <citation type="submission" date="2018-06" db="EMBL/GenBank/DDBJ databases">
        <title>Genomic Encyclopedia of Archaeal and Bacterial Type Strains, Phase II (KMG-II): from individual species to whole genera.</title>
        <authorList>
            <person name="Goeker M."/>
        </authorList>
    </citation>
    <scope>NUCLEOTIDE SEQUENCE [LARGE SCALE GENOMIC DNA]</scope>
    <source>
        <strain evidence="1 2">DSM 21851</strain>
    </source>
</reference>
<evidence type="ECO:0000313" key="2">
    <source>
        <dbReference type="Proteomes" id="UP000248790"/>
    </source>
</evidence>
<gene>
    <name evidence="1" type="ORF">LX87_01926</name>
</gene>
<accession>A0A327X1I7</accession>
<dbReference type="RefSeq" id="WP_111627985.1">
    <property type="nucleotide sequence ID" value="NZ_QLMC01000002.1"/>
</dbReference>
<evidence type="ECO:0000313" key="1">
    <source>
        <dbReference type="EMBL" id="RAK00228.1"/>
    </source>
</evidence>
<keyword evidence="2" id="KW-1185">Reference proteome</keyword>
<comment type="caution">
    <text evidence="1">The sequence shown here is derived from an EMBL/GenBank/DDBJ whole genome shotgun (WGS) entry which is preliminary data.</text>
</comment>
<dbReference type="EMBL" id="QLMC01000002">
    <property type="protein sequence ID" value="RAK00228.1"/>
    <property type="molecule type" value="Genomic_DNA"/>
</dbReference>
<name>A0A327X1I7_LARAB</name>
<sequence>MIKAVKKYLLTLGIFLLSGYGFIYAFSSDTSYSYSSIRITEQAALNHFSVTLKNHTLTLKCPAVSDVKEKDTCKVFSEKSEEEDKISRFISLKKTVEISHHLPSLYTRLLASLYYQVQKHFLACHYYVFTSLSRYIILRVILL</sequence>